<dbReference type="PANTHER" id="PTHR32060:SF30">
    <property type="entry name" value="CARBOXY-TERMINAL PROCESSING PROTEASE CTPA"/>
    <property type="match status" value="1"/>
</dbReference>
<evidence type="ECO:0000256" key="3">
    <source>
        <dbReference type="ARBA" id="ARBA00022801"/>
    </source>
</evidence>
<accession>A0A1P8UDH6</accession>
<keyword evidence="6" id="KW-0812">Transmembrane</keyword>
<name>A0A1P8UDH6_9GAMM</name>
<dbReference type="InterPro" id="IPR029045">
    <property type="entry name" value="ClpP/crotonase-like_dom_sf"/>
</dbReference>
<evidence type="ECO:0000256" key="4">
    <source>
        <dbReference type="ARBA" id="ARBA00022825"/>
    </source>
</evidence>
<dbReference type="Gene3D" id="3.30.750.44">
    <property type="match status" value="1"/>
</dbReference>
<dbReference type="FunFam" id="2.30.42.10:FF:000063">
    <property type="entry name" value="Peptidase, S41 family"/>
    <property type="match status" value="1"/>
</dbReference>
<comment type="similarity">
    <text evidence="1 5">Belongs to the peptidase S41A family.</text>
</comment>
<keyword evidence="6" id="KW-1133">Transmembrane helix</keyword>
<evidence type="ECO:0000259" key="7">
    <source>
        <dbReference type="PROSITE" id="PS50106"/>
    </source>
</evidence>
<dbReference type="Gene3D" id="3.90.226.10">
    <property type="entry name" value="2-enoyl-CoA Hydratase, Chain A, domain 1"/>
    <property type="match status" value="1"/>
</dbReference>
<proteinExistence type="inferred from homology"/>
<dbReference type="InterPro" id="IPR041489">
    <property type="entry name" value="PDZ_6"/>
</dbReference>
<dbReference type="CDD" id="cd06782">
    <property type="entry name" value="cpPDZ_CPP-like"/>
    <property type="match status" value="1"/>
</dbReference>
<evidence type="ECO:0000256" key="5">
    <source>
        <dbReference type="RuleBase" id="RU004404"/>
    </source>
</evidence>
<dbReference type="KEGG" id="afy:BW247_01270"/>
<keyword evidence="9" id="KW-1185">Reference proteome</keyword>
<dbReference type="SMART" id="SM00228">
    <property type="entry name" value="PDZ"/>
    <property type="match status" value="1"/>
</dbReference>
<keyword evidence="3 5" id="KW-0378">Hydrolase</keyword>
<dbReference type="Gene3D" id="2.30.42.10">
    <property type="match status" value="1"/>
</dbReference>
<dbReference type="InterPro" id="IPR036034">
    <property type="entry name" value="PDZ_sf"/>
</dbReference>
<evidence type="ECO:0000313" key="8">
    <source>
        <dbReference type="EMBL" id="APZ41895.1"/>
    </source>
</evidence>
<dbReference type="GO" id="GO:0008236">
    <property type="term" value="F:serine-type peptidase activity"/>
    <property type="evidence" value="ECO:0007669"/>
    <property type="project" value="UniProtKB-KW"/>
</dbReference>
<keyword evidence="6" id="KW-0472">Membrane</keyword>
<gene>
    <name evidence="8" type="ORF">BW247_01270</name>
</gene>
<keyword evidence="2 5" id="KW-0645">Protease</keyword>
<dbReference type="GO" id="GO:0006508">
    <property type="term" value="P:proteolysis"/>
    <property type="evidence" value="ECO:0007669"/>
    <property type="project" value="UniProtKB-KW"/>
</dbReference>
<dbReference type="GO" id="GO:0004175">
    <property type="term" value="F:endopeptidase activity"/>
    <property type="evidence" value="ECO:0007669"/>
    <property type="project" value="TreeGrafter"/>
</dbReference>
<dbReference type="Proteomes" id="UP000243807">
    <property type="component" value="Chromosome"/>
</dbReference>
<dbReference type="Pfam" id="PF03572">
    <property type="entry name" value="Peptidase_S41"/>
    <property type="match status" value="1"/>
</dbReference>
<protein>
    <recommendedName>
        <fullName evidence="7">PDZ domain-containing protein</fullName>
    </recommendedName>
</protein>
<dbReference type="GO" id="GO:0030288">
    <property type="term" value="C:outer membrane-bounded periplasmic space"/>
    <property type="evidence" value="ECO:0007669"/>
    <property type="project" value="TreeGrafter"/>
</dbReference>
<reference evidence="8 9" key="1">
    <citation type="submission" date="2017-01" db="EMBL/GenBank/DDBJ databases">
        <title>Draft sequence of Acidihalobacter ferrooxidans strain DSM 14175 (strain V8).</title>
        <authorList>
            <person name="Khaleque H.N."/>
            <person name="Ramsay J.P."/>
            <person name="Murphy R.J.T."/>
            <person name="Kaksonen A.H."/>
            <person name="Boxall N.J."/>
            <person name="Watkin E.L.J."/>
        </authorList>
    </citation>
    <scope>NUCLEOTIDE SEQUENCE [LARGE SCALE GENOMIC DNA]</scope>
    <source>
        <strain evidence="8 9">V8</strain>
    </source>
</reference>
<dbReference type="GO" id="GO:0007165">
    <property type="term" value="P:signal transduction"/>
    <property type="evidence" value="ECO:0007669"/>
    <property type="project" value="TreeGrafter"/>
</dbReference>
<dbReference type="InterPro" id="IPR004447">
    <property type="entry name" value="Peptidase_S41A"/>
</dbReference>
<evidence type="ECO:0000256" key="6">
    <source>
        <dbReference type="SAM" id="Phobius"/>
    </source>
</evidence>
<dbReference type="PROSITE" id="PS50106">
    <property type="entry name" value="PDZ"/>
    <property type="match status" value="1"/>
</dbReference>
<dbReference type="EMBL" id="CP019434">
    <property type="protein sequence ID" value="APZ41895.1"/>
    <property type="molecule type" value="Genomic_DNA"/>
</dbReference>
<dbReference type="PANTHER" id="PTHR32060">
    <property type="entry name" value="TAIL-SPECIFIC PROTEASE"/>
    <property type="match status" value="1"/>
</dbReference>
<keyword evidence="4 5" id="KW-0720">Serine protease</keyword>
<dbReference type="CDD" id="cd07560">
    <property type="entry name" value="Peptidase_S41_CPP"/>
    <property type="match status" value="1"/>
</dbReference>
<dbReference type="InterPro" id="IPR001478">
    <property type="entry name" value="PDZ"/>
</dbReference>
<dbReference type="Pfam" id="PF17820">
    <property type="entry name" value="PDZ_6"/>
    <property type="match status" value="1"/>
</dbReference>
<dbReference type="SUPFAM" id="SSF50156">
    <property type="entry name" value="PDZ domain-like"/>
    <property type="match status" value="1"/>
</dbReference>
<organism evidence="8 9">
    <name type="scientific">Acidihalobacter ferrooxydans</name>
    <dbReference type="NCBI Taxonomy" id="1765967"/>
    <lineage>
        <taxon>Bacteria</taxon>
        <taxon>Pseudomonadati</taxon>
        <taxon>Pseudomonadota</taxon>
        <taxon>Gammaproteobacteria</taxon>
        <taxon>Chromatiales</taxon>
        <taxon>Ectothiorhodospiraceae</taxon>
        <taxon>Acidihalobacter</taxon>
    </lineage>
</organism>
<sequence length="423" mass="44893">MQNKTGVGRPARRPVRTVFVLLFGVVLGIFIDRTFLAGIIPAALVPASAVGDFKLMAQSWNLIDAYYVDRQSIKPDRMTYAAIAGMVDSLGDTGHSTFLTPREVRMANASIDGHFAGIGAEVQMKDNHVVIVSPIDGTPAQRAHLRPGDVILAVNGKSVAGEGLTEVVEKIRGKAGTKVTLTLRDARDGKQRTVALVRANIPVRSVSWHMLPGTKVADIRIASFSEGTAHELIQALDAAQQAGARGVVLDLRNDPGGLLDQAIDVASVFIPKGNVLLERNARGQIKPIPVRTDVPKYTLPIAVLINGGTASAAEIVSGALHDDLGAPLIGERTFGTGTVLQEFMLPDGAALLLGVREWLTPHGHTIWHKGIKPTDKVALGNKATMLRPDMLGTLSAAKLRASSDVQLLAALKAVEGLIAQKAH</sequence>
<dbReference type="RefSeq" id="WP_076835242.1">
    <property type="nucleotide sequence ID" value="NZ_CP019434.1"/>
</dbReference>
<feature type="transmembrane region" description="Helical" evidence="6">
    <location>
        <begin position="20"/>
        <end position="44"/>
    </location>
</feature>
<dbReference type="SUPFAM" id="SSF52096">
    <property type="entry name" value="ClpP/crotonase"/>
    <property type="match status" value="1"/>
</dbReference>
<dbReference type="NCBIfam" id="TIGR00225">
    <property type="entry name" value="prc"/>
    <property type="match status" value="1"/>
</dbReference>
<dbReference type="SMART" id="SM00245">
    <property type="entry name" value="TSPc"/>
    <property type="match status" value="1"/>
</dbReference>
<dbReference type="InterPro" id="IPR005151">
    <property type="entry name" value="Tail-specific_protease"/>
</dbReference>
<evidence type="ECO:0000256" key="1">
    <source>
        <dbReference type="ARBA" id="ARBA00009179"/>
    </source>
</evidence>
<evidence type="ECO:0000313" key="9">
    <source>
        <dbReference type="Proteomes" id="UP000243807"/>
    </source>
</evidence>
<feature type="domain" description="PDZ" evidence="7">
    <location>
        <begin position="103"/>
        <end position="186"/>
    </location>
</feature>
<evidence type="ECO:0000256" key="2">
    <source>
        <dbReference type="ARBA" id="ARBA00022670"/>
    </source>
</evidence>
<dbReference type="AlphaFoldDB" id="A0A1P8UDH6"/>
<dbReference type="STRING" id="1765967.BW247_01270"/>